<evidence type="ECO:0000256" key="3">
    <source>
        <dbReference type="ARBA" id="ARBA00022741"/>
    </source>
</evidence>
<keyword evidence="2" id="KW-0813">Transport</keyword>
<organism evidence="6">
    <name type="scientific">Singulisphaera sp. Ch08</name>
    <dbReference type="NCBI Taxonomy" id="3120278"/>
    <lineage>
        <taxon>Bacteria</taxon>
        <taxon>Pseudomonadati</taxon>
        <taxon>Planctomycetota</taxon>
        <taxon>Planctomycetia</taxon>
        <taxon>Isosphaerales</taxon>
        <taxon>Isosphaeraceae</taxon>
        <taxon>Singulisphaera</taxon>
    </lineage>
</organism>
<dbReference type="EMBL" id="CP155447">
    <property type="protein sequence ID" value="XBH05818.1"/>
    <property type="molecule type" value="Genomic_DNA"/>
</dbReference>
<dbReference type="InterPro" id="IPR027417">
    <property type="entry name" value="P-loop_NTPase"/>
</dbReference>
<proteinExistence type="inferred from homology"/>
<evidence type="ECO:0000256" key="4">
    <source>
        <dbReference type="ARBA" id="ARBA00022840"/>
    </source>
</evidence>
<evidence type="ECO:0000313" key="6">
    <source>
        <dbReference type="EMBL" id="XBH05818.1"/>
    </source>
</evidence>
<keyword evidence="3" id="KW-0547">Nucleotide-binding</keyword>
<evidence type="ECO:0000256" key="1">
    <source>
        <dbReference type="ARBA" id="ARBA00005417"/>
    </source>
</evidence>
<dbReference type="Gene3D" id="3.40.50.300">
    <property type="entry name" value="P-loop containing nucleotide triphosphate hydrolases"/>
    <property type="match status" value="1"/>
</dbReference>
<feature type="domain" description="ABC transporter" evidence="5">
    <location>
        <begin position="9"/>
        <end position="242"/>
    </location>
</feature>
<dbReference type="AlphaFoldDB" id="A0AAU7CLC7"/>
<sequence>MLSPAAAVAEFRNVGKHYLSPRGAGAWAVRNVDLRIEPGQVFGLLGPNRAGKTTLAKLLLSLCRPSEGEVLRFDRPVEVRRTLARVGYVHEAPAFPRDLNAVGLLKYYGALSLVPTAELRQRIPALLERVGLADRVREPIGGYSKGMTQRLGLAQALLNEPDLLVLDEPTEGLDLGGRQLVRDIVLEQRERGRTVLLISHALSDVEHLCDRVAVLVEGRKVYDGSLADLKRAPESGPPRSLEQALSDLCRRPAV</sequence>
<dbReference type="InterPro" id="IPR003593">
    <property type="entry name" value="AAA+_ATPase"/>
</dbReference>
<dbReference type="GO" id="GO:0005524">
    <property type="term" value="F:ATP binding"/>
    <property type="evidence" value="ECO:0007669"/>
    <property type="project" value="UniProtKB-KW"/>
</dbReference>
<dbReference type="SUPFAM" id="SSF52540">
    <property type="entry name" value="P-loop containing nucleoside triphosphate hydrolases"/>
    <property type="match status" value="1"/>
</dbReference>
<dbReference type="InterPro" id="IPR003439">
    <property type="entry name" value="ABC_transporter-like_ATP-bd"/>
</dbReference>
<dbReference type="PROSITE" id="PS50893">
    <property type="entry name" value="ABC_TRANSPORTER_2"/>
    <property type="match status" value="1"/>
</dbReference>
<dbReference type="GO" id="GO:0016887">
    <property type="term" value="F:ATP hydrolysis activity"/>
    <property type="evidence" value="ECO:0007669"/>
    <property type="project" value="InterPro"/>
</dbReference>
<dbReference type="PANTHER" id="PTHR43335:SF4">
    <property type="entry name" value="ABC TRANSPORTER, ATP-BINDING PROTEIN"/>
    <property type="match status" value="1"/>
</dbReference>
<comment type="similarity">
    <text evidence="1">Belongs to the ABC transporter superfamily.</text>
</comment>
<dbReference type="Pfam" id="PF00005">
    <property type="entry name" value="ABC_tran"/>
    <property type="match status" value="1"/>
</dbReference>
<dbReference type="CDD" id="cd03230">
    <property type="entry name" value="ABC_DR_subfamily_A"/>
    <property type="match status" value="1"/>
</dbReference>
<reference evidence="6" key="1">
    <citation type="submission" date="2024-05" db="EMBL/GenBank/DDBJ databases">
        <title>Planctomycetes of the genus Singulisphaera possess chitinolytic capabilities.</title>
        <authorList>
            <person name="Ivanova A."/>
        </authorList>
    </citation>
    <scope>NUCLEOTIDE SEQUENCE</scope>
    <source>
        <strain evidence="6">Ch08T</strain>
    </source>
</reference>
<accession>A0AAU7CLC7</accession>
<dbReference type="PANTHER" id="PTHR43335">
    <property type="entry name" value="ABC TRANSPORTER, ATP-BINDING PROTEIN"/>
    <property type="match status" value="1"/>
</dbReference>
<evidence type="ECO:0000256" key="2">
    <source>
        <dbReference type="ARBA" id="ARBA00022448"/>
    </source>
</evidence>
<name>A0AAU7CLC7_9BACT</name>
<keyword evidence="4 6" id="KW-0067">ATP-binding</keyword>
<dbReference type="SMART" id="SM00382">
    <property type="entry name" value="AAA"/>
    <property type="match status" value="1"/>
</dbReference>
<dbReference type="RefSeq" id="WP_406698669.1">
    <property type="nucleotide sequence ID" value="NZ_CP155447.1"/>
</dbReference>
<protein>
    <submittedName>
        <fullName evidence="6">ABC transporter ATP-binding protein</fullName>
    </submittedName>
</protein>
<gene>
    <name evidence="6" type="ORF">V5E97_07255</name>
</gene>
<evidence type="ECO:0000259" key="5">
    <source>
        <dbReference type="PROSITE" id="PS50893"/>
    </source>
</evidence>